<evidence type="ECO:0000259" key="6">
    <source>
        <dbReference type="PROSITE" id="PS51513"/>
    </source>
</evidence>
<feature type="compositionally biased region" description="Basic and acidic residues" evidence="3">
    <location>
        <begin position="290"/>
        <end position="311"/>
    </location>
</feature>
<dbReference type="GO" id="GO:0034063">
    <property type="term" value="P:stress granule assembly"/>
    <property type="evidence" value="ECO:0007669"/>
    <property type="project" value="TreeGrafter"/>
</dbReference>
<evidence type="ECO:0000259" key="7">
    <source>
        <dbReference type="PROSITE" id="PS51536"/>
    </source>
</evidence>
<dbReference type="SMART" id="SM01199">
    <property type="entry name" value="FDF"/>
    <property type="match status" value="1"/>
</dbReference>
<organism evidence="8 9">
    <name type="scientific">Bugula neritina</name>
    <name type="common">Brown bryozoan</name>
    <name type="synonym">Sertularia neritina</name>
    <dbReference type="NCBI Taxonomy" id="10212"/>
    <lineage>
        <taxon>Eukaryota</taxon>
        <taxon>Metazoa</taxon>
        <taxon>Spiralia</taxon>
        <taxon>Lophotrochozoa</taxon>
        <taxon>Bryozoa</taxon>
        <taxon>Gymnolaemata</taxon>
        <taxon>Cheilostomatida</taxon>
        <taxon>Flustrina</taxon>
        <taxon>Buguloidea</taxon>
        <taxon>Bugulidae</taxon>
        <taxon>Bugula</taxon>
    </lineage>
</organism>
<feature type="short sequence motif" description="TFG box" evidence="2">
    <location>
        <begin position="298"/>
        <end position="318"/>
    </location>
</feature>
<feature type="compositionally biased region" description="Basic and acidic residues" evidence="3">
    <location>
        <begin position="417"/>
        <end position="427"/>
    </location>
</feature>
<feature type="domain" description="DFDF" evidence="5">
    <location>
        <begin position="216"/>
        <end position="252"/>
    </location>
</feature>
<dbReference type="GO" id="GO:0003729">
    <property type="term" value="F:mRNA binding"/>
    <property type="evidence" value="ECO:0007669"/>
    <property type="project" value="TreeGrafter"/>
</dbReference>
<feature type="compositionally biased region" description="Basic and acidic residues" evidence="3">
    <location>
        <begin position="259"/>
        <end position="282"/>
    </location>
</feature>
<dbReference type="PROSITE" id="PS51536">
    <property type="entry name" value="TFG"/>
    <property type="match status" value="1"/>
</dbReference>
<feature type="compositionally biased region" description="Low complexity" evidence="3">
    <location>
        <begin position="120"/>
        <end position="137"/>
    </location>
</feature>
<dbReference type="InterPro" id="IPR025761">
    <property type="entry name" value="FFD_box"/>
</dbReference>
<feature type="compositionally biased region" description="Gly residues" evidence="3">
    <location>
        <begin position="327"/>
        <end position="343"/>
    </location>
</feature>
<comment type="caution">
    <text evidence="8">The sequence shown here is derived from an EMBL/GenBank/DDBJ whole genome shotgun (WGS) entry which is preliminary data.</text>
</comment>
<evidence type="ECO:0000256" key="2">
    <source>
        <dbReference type="PROSITE-ProRule" id="PRU00869"/>
    </source>
</evidence>
<feature type="compositionally biased region" description="Basic and acidic residues" evidence="3">
    <location>
        <begin position="238"/>
        <end position="250"/>
    </location>
</feature>
<feature type="compositionally biased region" description="Low complexity" evidence="3">
    <location>
        <begin position="400"/>
        <end position="409"/>
    </location>
</feature>
<dbReference type="GO" id="GO:0033962">
    <property type="term" value="P:P-body assembly"/>
    <property type="evidence" value="ECO:0007669"/>
    <property type="project" value="TreeGrafter"/>
</dbReference>
<evidence type="ECO:0000256" key="4">
    <source>
        <dbReference type="SAM" id="Phobius"/>
    </source>
</evidence>
<protein>
    <submittedName>
        <fullName evidence="8">LSM14A</fullName>
    </submittedName>
</protein>
<proteinExistence type="predicted"/>
<feature type="compositionally biased region" description="Polar residues" evidence="3">
    <location>
        <begin position="66"/>
        <end position="83"/>
    </location>
</feature>
<feature type="compositionally biased region" description="Low complexity" evidence="3">
    <location>
        <begin position="149"/>
        <end position="165"/>
    </location>
</feature>
<gene>
    <name evidence="8" type="ORF">EB796_017707</name>
</gene>
<evidence type="ECO:0000259" key="5">
    <source>
        <dbReference type="PROSITE" id="PS51512"/>
    </source>
</evidence>
<dbReference type="GO" id="GO:0000932">
    <property type="term" value="C:P-body"/>
    <property type="evidence" value="ECO:0007669"/>
    <property type="project" value="TreeGrafter"/>
</dbReference>
<dbReference type="PANTHER" id="PTHR13586">
    <property type="entry name" value="SCD6 PROTEIN-RELATED"/>
    <property type="match status" value="1"/>
</dbReference>
<dbReference type="Pfam" id="PF09532">
    <property type="entry name" value="FDF"/>
    <property type="match status" value="1"/>
</dbReference>
<accession>A0A7J7JCJ3</accession>
<feature type="compositionally biased region" description="Gly residues" evidence="3">
    <location>
        <begin position="377"/>
        <end position="399"/>
    </location>
</feature>
<evidence type="ECO:0000256" key="3">
    <source>
        <dbReference type="SAM" id="MobiDB-lite"/>
    </source>
</evidence>
<dbReference type="InterPro" id="IPR025762">
    <property type="entry name" value="DFDF"/>
</dbReference>
<dbReference type="Proteomes" id="UP000593567">
    <property type="component" value="Unassembled WGS sequence"/>
</dbReference>
<dbReference type="PROSITE" id="PS51513">
    <property type="entry name" value="FFD"/>
    <property type="match status" value="1"/>
</dbReference>
<dbReference type="OrthoDB" id="21539at2759"/>
<feature type="short sequence motif" description="FFD box" evidence="1">
    <location>
        <begin position="274"/>
        <end position="290"/>
    </location>
</feature>
<dbReference type="PROSITE" id="PS51512">
    <property type="entry name" value="DFDF"/>
    <property type="match status" value="1"/>
</dbReference>
<dbReference type="InterPro" id="IPR025768">
    <property type="entry name" value="TFG_box"/>
</dbReference>
<evidence type="ECO:0000313" key="8">
    <source>
        <dbReference type="EMBL" id="KAF6023989.1"/>
    </source>
</evidence>
<name>A0A7J7JCJ3_BUGNE</name>
<feature type="compositionally biased region" description="Basic and acidic residues" evidence="3">
    <location>
        <begin position="355"/>
        <end position="364"/>
    </location>
</feature>
<sequence>MKHYIYFAVARVELLLLQLLSLISYYLLDFPYIIFRGSDIKDLTVCEPPKATPKPSDTFSDPAIVESSTTPQSSEASTSSHPTQYGAPAPVPSGNPQVRQTPSDTPAAHIETQRPPPHPIGYKPKPSLSQPQPQLDDAQPSGIVPSAPPAALASTSEISESPSTTADSEVGQHSLGQVSTAPVNRGGYGESRGSRGRGSRGSARGYRGGGRGRGRGGRGGQLKFDGEFDFETSNQQFNKEDIEKELKEKLTISTTPEINGERESDSDHEAPQPEFYNKEKSFFDNISCEATDRADGKSIRPNWREERKVNKETFGQPTVRRGYYRGNRGGYNRGGYNRGGYNRGGYSNYNNQPPAEHHGQHGNRDFGNQSRGRGYSNQGGGRPGYSRGGYRGRGSGDYQGRGQRRNNQQWVNYDYPSYKDKPVSAQT</sequence>
<feature type="region of interest" description="Disordered" evidence="3">
    <location>
        <begin position="44"/>
        <end position="427"/>
    </location>
</feature>
<feature type="domain" description="FFD box profile" evidence="6">
    <location>
        <begin position="274"/>
        <end position="290"/>
    </location>
</feature>
<feature type="compositionally biased region" description="Polar residues" evidence="3">
    <location>
        <begin position="94"/>
        <end position="104"/>
    </location>
</feature>
<feature type="transmembrane region" description="Helical" evidence="4">
    <location>
        <begin position="6"/>
        <end position="28"/>
    </location>
</feature>
<dbReference type="PANTHER" id="PTHR13586:SF0">
    <property type="entry name" value="TRAILER HITCH, ISOFORM H"/>
    <property type="match status" value="1"/>
</dbReference>
<dbReference type="InterPro" id="IPR019050">
    <property type="entry name" value="FDF_dom"/>
</dbReference>
<keyword evidence="4" id="KW-1133">Transmembrane helix</keyword>
<keyword evidence="4" id="KW-0472">Membrane</keyword>
<evidence type="ECO:0000256" key="1">
    <source>
        <dbReference type="PROSITE-ProRule" id="PRU00846"/>
    </source>
</evidence>
<keyword evidence="4" id="KW-0812">Transmembrane</keyword>
<feature type="domain" description="TFG box profile" evidence="7">
    <location>
        <begin position="298"/>
        <end position="318"/>
    </location>
</feature>
<keyword evidence="9" id="KW-1185">Reference proteome</keyword>
<dbReference type="EMBL" id="VXIV02002638">
    <property type="protein sequence ID" value="KAF6023989.1"/>
    <property type="molecule type" value="Genomic_DNA"/>
</dbReference>
<evidence type="ECO:0000313" key="9">
    <source>
        <dbReference type="Proteomes" id="UP000593567"/>
    </source>
</evidence>
<reference evidence="8" key="1">
    <citation type="submission" date="2020-06" db="EMBL/GenBank/DDBJ databases">
        <title>Draft genome of Bugula neritina, a colonial animal packing powerful symbionts and potential medicines.</title>
        <authorList>
            <person name="Rayko M."/>
        </authorList>
    </citation>
    <scope>NUCLEOTIDE SEQUENCE [LARGE SCALE GENOMIC DNA]</scope>
    <source>
        <strain evidence="8">Kwan_BN1</strain>
    </source>
</reference>
<dbReference type="AlphaFoldDB" id="A0A7J7JCJ3"/>